<feature type="domain" description="NqrA N-terminal barrel-sandwich hybrid" evidence="9">
    <location>
        <begin position="5"/>
        <end position="96"/>
    </location>
</feature>
<evidence type="ECO:0000259" key="9">
    <source>
        <dbReference type="Pfam" id="PF05896"/>
    </source>
</evidence>
<dbReference type="GeneID" id="78180975"/>
<evidence type="ECO:0000259" key="10">
    <source>
        <dbReference type="Pfam" id="PF11973"/>
    </source>
</evidence>
<dbReference type="Pfam" id="PF11973">
    <property type="entry name" value="NQRA_SLBB"/>
    <property type="match status" value="1"/>
</dbReference>
<dbReference type="NCBIfam" id="NF003761">
    <property type="entry name" value="PRK05352.1-4"/>
    <property type="match status" value="1"/>
</dbReference>
<dbReference type="InterPro" id="IPR022615">
    <property type="entry name" value="NqrA_C_domain"/>
</dbReference>
<dbReference type="RefSeq" id="WP_129652024.1">
    <property type="nucleotide sequence ID" value="NZ_JBBMFL010000022.1"/>
</dbReference>
<keyword evidence="3 8" id="KW-0520">NAD</keyword>
<feature type="domain" description="NqrA second alpha/beta" evidence="11">
    <location>
        <begin position="115"/>
        <end position="258"/>
    </location>
</feature>
<protein>
    <recommendedName>
        <fullName evidence="8">Na(+)-translocating NADH-quinone reductase subunit A</fullName>
        <shortName evidence="8">Na(+)-NQR subunit A</shortName>
        <shortName evidence="8">Na(+)-translocating NQR subunit A</shortName>
        <ecNumber evidence="8">7.2.1.1</ecNumber>
    </recommendedName>
    <alternativeName>
        <fullName evidence="8">NQR complex subunit A</fullName>
    </alternativeName>
    <alternativeName>
        <fullName evidence="8">NQR-1 subunit A</fullName>
    </alternativeName>
</protein>
<keyword evidence="1 8" id="KW-0813">Transport</keyword>
<dbReference type="NCBIfam" id="TIGR01936">
    <property type="entry name" value="nqrA"/>
    <property type="match status" value="1"/>
</dbReference>
<keyword evidence="6 8" id="KW-0830">Ubiquinone</keyword>
<comment type="similarity">
    <text evidence="8">Belongs to the NqrA family.</text>
</comment>
<evidence type="ECO:0000256" key="2">
    <source>
        <dbReference type="ARBA" id="ARBA00022967"/>
    </source>
</evidence>
<reference evidence="12 13" key="1">
    <citation type="submission" date="2024-03" db="EMBL/GenBank/DDBJ databases">
        <title>Human intestinal bacterial collection.</title>
        <authorList>
            <person name="Pauvert C."/>
            <person name="Hitch T.C.A."/>
            <person name="Clavel T."/>
        </authorList>
    </citation>
    <scope>NUCLEOTIDE SEQUENCE [LARGE SCALE GENOMIC DNA]</scope>
    <source>
        <strain evidence="12 13">CLA-KB-H122</strain>
    </source>
</reference>
<evidence type="ECO:0000256" key="5">
    <source>
        <dbReference type="ARBA" id="ARBA00023065"/>
    </source>
</evidence>
<organism evidence="12 13">
    <name type="scientific">Alistipes intestinihominis</name>
    <dbReference type="NCBI Taxonomy" id="3133172"/>
    <lineage>
        <taxon>Bacteria</taxon>
        <taxon>Pseudomonadati</taxon>
        <taxon>Bacteroidota</taxon>
        <taxon>Bacteroidia</taxon>
        <taxon>Bacteroidales</taxon>
        <taxon>Rikenellaceae</taxon>
        <taxon>Alistipes</taxon>
    </lineage>
</organism>
<evidence type="ECO:0000256" key="1">
    <source>
        <dbReference type="ARBA" id="ARBA00022448"/>
    </source>
</evidence>
<evidence type="ECO:0000256" key="3">
    <source>
        <dbReference type="ARBA" id="ARBA00023027"/>
    </source>
</evidence>
<keyword evidence="5 8" id="KW-0406">Ion transport</keyword>
<dbReference type="InterPro" id="IPR056147">
    <property type="entry name" value="NQRA_N"/>
</dbReference>
<evidence type="ECO:0000259" key="11">
    <source>
        <dbReference type="Pfam" id="PF24836"/>
    </source>
</evidence>
<gene>
    <name evidence="8" type="primary">nqrA</name>
    <name evidence="12" type="ORF">WMO46_14430</name>
</gene>
<dbReference type="EC" id="7.2.1.1" evidence="8"/>
<dbReference type="Pfam" id="PF24836">
    <property type="entry name" value="NQRA_2nd"/>
    <property type="match status" value="1"/>
</dbReference>
<dbReference type="Pfam" id="PF05896">
    <property type="entry name" value="NQRA_N"/>
    <property type="match status" value="1"/>
</dbReference>
<evidence type="ECO:0000313" key="12">
    <source>
        <dbReference type="EMBL" id="MEQ2546140.1"/>
    </source>
</evidence>
<comment type="caution">
    <text evidence="12">The sequence shown here is derived from an EMBL/GenBank/DDBJ whole genome shotgun (WGS) entry which is preliminary data.</text>
</comment>
<sequence>MSKIITLRKGLDINLVGKPQESLAEAPLASEYALSPLDFEGVTPKLLVKEGDKVKAGTPLFFNKANERILFTSPVSGTVAAVNRGEKRKILSVTVTPDATQEYEEFAKPDLKSASREQIVELLLRSGLWPMIVQRPYGIIADPNDTPKAVFVSAFDSAPLAPDYNYVLKAEQKNLQTGIDVMRKLTAGKVHLSVRAKAEGQMPSLRGAEMHTFAGKHPVGNVGVQIHHIDPVNKGEVVWTVNVQDLAIIGRLFNEGRVDMTKIIAVTGSEIEKPQYVRIVGGAKVDSVVKGNVKPQKEGDSIRFISGNVLTGTKTSPDGFMGFYANQLTAIPEGDKYELLGWAMPRFRKFSVSRAYFSWLCPKKAYDLDTNMNGGERPFVVTGLYEQYLPMDIYPMYLLKACLAGDIDKMENLGIYEVTEEDFALCEFVDPSKIEIQQIIRDGINLMIREA</sequence>
<proteinExistence type="inferred from homology"/>
<dbReference type="PANTHER" id="PTHR37839">
    <property type="entry name" value="NA(+)-TRANSLOCATING NADH-QUINONE REDUCTASE SUBUNIT A"/>
    <property type="match status" value="1"/>
</dbReference>
<keyword evidence="13" id="KW-1185">Reference proteome</keyword>
<dbReference type="InterPro" id="IPR056148">
    <property type="entry name" value="NQRA_2nd"/>
</dbReference>
<dbReference type="EMBL" id="JBBMFL010000022">
    <property type="protein sequence ID" value="MEQ2546140.1"/>
    <property type="molecule type" value="Genomic_DNA"/>
</dbReference>
<keyword evidence="2 8" id="KW-1278">Translocase</keyword>
<dbReference type="Gene3D" id="2.40.50.100">
    <property type="match status" value="1"/>
</dbReference>
<evidence type="ECO:0000313" key="13">
    <source>
        <dbReference type="Proteomes" id="UP001460202"/>
    </source>
</evidence>
<evidence type="ECO:0000256" key="4">
    <source>
        <dbReference type="ARBA" id="ARBA00023053"/>
    </source>
</evidence>
<accession>A0ABV1H0E9</accession>
<dbReference type="InterPro" id="IPR008703">
    <property type="entry name" value="NqrA"/>
</dbReference>
<comment type="catalytic activity">
    <reaction evidence="8">
        <text>a ubiquinone + n Na(+)(in) + NADH + H(+) = a ubiquinol + n Na(+)(out) + NAD(+)</text>
        <dbReference type="Rhea" id="RHEA:47748"/>
        <dbReference type="Rhea" id="RHEA-COMP:9565"/>
        <dbReference type="Rhea" id="RHEA-COMP:9566"/>
        <dbReference type="ChEBI" id="CHEBI:15378"/>
        <dbReference type="ChEBI" id="CHEBI:16389"/>
        <dbReference type="ChEBI" id="CHEBI:17976"/>
        <dbReference type="ChEBI" id="CHEBI:29101"/>
        <dbReference type="ChEBI" id="CHEBI:57540"/>
        <dbReference type="ChEBI" id="CHEBI:57945"/>
        <dbReference type="EC" id="7.2.1.1"/>
    </reaction>
</comment>
<comment type="function">
    <text evidence="8">NQR complex catalyzes the reduction of ubiquinone-1 to ubiquinol by two successive reactions, coupled with the transport of Na(+) ions from the cytoplasm to the periplasm. NqrA to NqrE are probably involved in the second step, the conversion of ubisemiquinone to ubiquinol.</text>
</comment>
<keyword evidence="7 8" id="KW-0739">Sodium transport</keyword>
<evidence type="ECO:0000256" key="6">
    <source>
        <dbReference type="ARBA" id="ARBA00023075"/>
    </source>
</evidence>
<evidence type="ECO:0000256" key="7">
    <source>
        <dbReference type="ARBA" id="ARBA00023201"/>
    </source>
</evidence>
<dbReference type="HAMAP" id="MF_00425">
    <property type="entry name" value="NqrA"/>
    <property type="match status" value="1"/>
</dbReference>
<comment type="subunit">
    <text evidence="8">Composed of six subunits; NqrA, NqrB, NqrC, NqrD, NqrE and NqrF.</text>
</comment>
<keyword evidence="4 8" id="KW-0915">Sodium</keyword>
<dbReference type="PANTHER" id="PTHR37839:SF1">
    <property type="entry name" value="NA(+)-TRANSLOCATING NADH-QUINONE REDUCTASE SUBUNIT A"/>
    <property type="match status" value="1"/>
</dbReference>
<dbReference type="Proteomes" id="UP001460202">
    <property type="component" value="Unassembled WGS sequence"/>
</dbReference>
<name>A0ABV1H0E9_9BACT</name>
<evidence type="ECO:0000256" key="8">
    <source>
        <dbReference type="HAMAP-Rule" id="MF_00425"/>
    </source>
</evidence>
<feature type="domain" description="Na(+)-translocating NADH-quinone reductase subunit A C-terminal" evidence="10">
    <location>
        <begin position="263"/>
        <end position="315"/>
    </location>
</feature>